<sequence length="78" mass="8314">MLSVTLEDGTPIAKDAATYTATTNDFTNAGGDGYVELKDVQGTARNLMANDLLAYIQSQRTIMPTTDGRIDDTARADA</sequence>
<dbReference type="EMBL" id="JABEPQ010000005">
    <property type="protein sequence ID" value="NNM47832.1"/>
    <property type="molecule type" value="Genomic_DNA"/>
</dbReference>
<proteinExistence type="predicted"/>
<evidence type="ECO:0008006" key="3">
    <source>
        <dbReference type="Google" id="ProtNLM"/>
    </source>
</evidence>
<evidence type="ECO:0000313" key="1">
    <source>
        <dbReference type="EMBL" id="NNM47832.1"/>
    </source>
</evidence>
<accession>A0A849HKM0</accession>
<protein>
    <recommendedName>
        <fullName evidence="3">5'-Nucleotidase C-terminal domain-containing protein</fullName>
    </recommendedName>
</protein>
<keyword evidence="2" id="KW-1185">Reference proteome</keyword>
<organism evidence="1 2">
    <name type="scientific">Knoellia koreensis</name>
    <dbReference type="NCBI Taxonomy" id="2730921"/>
    <lineage>
        <taxon>Bacteria</taxon>
        <taxon>Bacillati</taxon>
        <taxon>Actinomycetota</taxon>
        <taxon>Actinomycetes</taxon>
        <taxon>Micrococcales</taxon>
        <taxon>Intrasporangiaceae</taxon>
        <taxon>Knoellia</taxon>
    </lineage>
</organism>
<evidence type="ECO:0000313" key="2">
    <source>
        <dbReference type="Proteomes" id="UP000588586"/>
    </source>
</evidence>
<dbReference type="Proteomes" id="UP000588586">
    <property type="component" value="Unassembled WGS sequence"/>
</dbReference>
<dbReference type="GO" id="GO:0016787">
    <property type="term" value="F:hydrolase activity"/>
    <property type="evidence" value="ECO:0007669"/>
    <property type="project" value="InterPro"/>
</dbReference>
<name>A0A849HKM0_9MICO</name>
<dbReference type="GO" id="GO:0009166">
    <property type="term" value="P:nucleotide catabolic process"/>
    <property type="evidence" value="ECO:0007669"/>
    <property type="project" value="InterPro"/>
</dbReference>
<dbReference type="InterPro" id="IPR036907">
    <property type="entry name" value="5'-Nucleotdase_C_sf"/>
</dbReference>
<reference evidence="1 2" key="1">
    <citation type="submission" date="2020-04" db="EMBL/GenBank/DDBJ databases">
        <title>Knoellia sp. isolate from air conditioner.</title>
        <authorList>
            <person name="Chea S."/>
            <person name="Kim D.-U."/>
        </authorList>
    </citation>
    <scope>NUCLEOTIDE SEQUENCE [LARGE SCALE GENOMIC DNA]</scope>
    <source>
        <strain evidence="1 2">DB2414S</strain>
    </source>
</reference>
<dbReference type="AlphaFoldDB" id="A0A849HKM0"/>
<dbReference type="SUPFAM" id="SSF55816">
    <property type="entry name" value="5'-nucleotidase (syn. UDP-sugar hydrolase), C-terminal domain"/>
    <property type="match status" value="1"/>
</dbReference>
<dbReference type="Gene3D" id="3.90.780.10">
    <property type="entry name" value="5'-Nucleotidase, C-terminal domain"/>
    <property type="match status" value="1"/>
</dbReference>
<gene>
    <name evidence="1" type="ORF">HJG52_17745</name>
</gene>
<comment type="caution">
    <text evidence="1">The sequence shown here is derived from an EMBL/GenBank/DDBJ whole genome shotgun (WGS) entry which is preliminary data.</text>
</comment>